<accession>A0AA36J353</accession>
<evidence type="ECO:0000313" key="3">
    <source>
        <dbReference type="EMBL" id="CAJ1397636.1"/>
    </source>
</evidence>
<sequence>MALAQSASAPDLRRPGSGGSLKKAGAALSGSSSQVFTTTLYEQMLGKKLFKNHFPSIPPAGKSITVPLNDSAQQDLQSEIHFPLPPTPVHERKFRRISHGPGEIYVHHGLKDQLLPAEDFRYGIRGQKGCSTEDTMKAGLLLGVAAYQNEVAENVYESHKKEPLGRAFTRGHSLKMLPEGYGNSSGIPQDAKEVIYALHQKPDPEDVRLMYKYTHNNFNPGERIERSYRWPSETREKNFRFGHGEGVPQEGAGARMALNWDVEDDGTVKRTRLVQKNVEDYRNVQHTKVYQKAHAKQGKHGPPLDPNFQHGVKSGVSDYTAKSCIQGYYSLEEQLPDQDLGRCLKPGRRNVTVATRAFGVPSVRTDIPAPHPEKRSIADNCSYGDECSAAALLNPQRFDDRGVPDREFLVRRPKEELRALVDNCDVDGVDFDSLWEECVGLFDDGLPLVSLDAMLFVQTRRIEDRVASLHTGPGPGLAAYKGAL</sequence>
<dbReference type="Proteomes" id="UP001178507">
    <property type="component" value="Unassembled WGS sequence"/>
</dbReference>
<proteinExistence type="predicted"/>
<dbReference type="InterPro" id="IPR057428">
    <property type="entry name" value="EFHB_EF-hand_C"/>
</dbReference>
<reference evidence="3" key="1">
    <citation type="submission" date="2023-08" db="EMBL/GenBank/DDBJ databases">
        <authorList>
            <person name="Chen Y."/>
            <person name="Shah S."/>
            <person name="Dougan E. K."/>
            <person name="Thang M."/>
            <person name="Chan C."/>
        </authorList>
    </citation>
    <scope>NUCLEOTIDE SEQUENCE</scope>
</reference>
<dbReference type="AlphaFoldDB" id="A0AA36J353"/>
<dbReference type="Pfam" id="PF25325">
    <property type="entry name" value="EF-hand_EFHB_C"/>
    <property type="match status" value="1"/>
</dbReference>
<keyword evidence="4" id="KW-1185">Reference proteome</keyword>
<evidence type="ECO:0000256" key="1">
    <source>
        <dbReference type="SAM" id="MobiDB-lite"/>
    </source>
</evidence>
<evidence type="ECO:0000313" key="4">
    <source>
        <dbReference type="Proteomes" id="UP001178507"/>
    </source>
</evidence>
<name>A0AA36J353_9DINO</name>
<organism evidence="3 4">
    <name type="scientific">Effrenium voratum</name>
    <dbReference type="NCBI Taxonomy" id="2562239"/>
    <lineage>
        <taxon>Eukaryota</taxon>
        <taxon>Sar</taxon>
        <taxon>Alveolata</taxon>
        <taxon>Dinophyceae</taxon>
        <taxon>Suessiales</taxon>
        <taxon>Symbiodiniaceae</taxon>
        <taxon>Effrenium</taxon>
    </lineage>
</organism>
<evidence type="ECO:0000259" key="2">
    <source>
        <dbReference type="Pfam" id="PF25325"/>
    </source>
</evidence>
<gene>
    <name evidence="3" type="ORF">EVOR1521_LOCUS21608</name>
</gene>
<dbReference type="EMBL" id="CAUJNA010003272">
    <property type="protein sequence ID" value="CAJ1397636.1"/>
    <property type="molecule type" value="Genomic_DNA"/>
</dbReference>
<protein>
    <recommendedName>
        <fullName evidence="2">EFHB C-terminal EF-hand domain-containing protein</fullName>
    </recommendedName>
</protein>
<comment type="caution">
    <text evidence="3">The sequence shown here is derived from an EMBL/GenBank/DDBJ whole genome shotgun (WGS) entry which is preliminary data.</text>
</comment>
<feature type="domain" description="EFHB C-terminal EF-hand" evidence="2">
    <location>
        <begin position="391"/>
        <end position="438"/>
    </location>
</feature>
<feature type="region of interest" description="Disordered" evidence="1">
    <location>
        <begin position="1"/>
        <end position="25"/>
    </location>
</feature>